<dbReference type="Gene3D" id="3.40.50.1110">
    <property type="entry name" value="SGNH hydrolase"/>
    <property type="match status" value="1"/>
</dbReference>
<dbReference type="PANTHER" id="PTHR45650:SF32">
    <property type="entry name" value="GDSL-LIKE LIPASE_ACYLHYDROLASE"/>
    <property type="match status" value="1"/>
</dbReference>
<dbReference type="GO" id="GO:0005576">
    <property type="term" value="C:extracellular region"/>
    <property type="evidence" value="ECO:0007669"/>
    <property type="project" value="UniProtKB-SubCell"/>
</dbReference>
<dbReference type="AlphaFoldDB" id="A0AAV6WAT1"/>
<keyword evidence="10" id="KW-1185">Reference proteome</keyword>
<comment type="subcellular location">
    <subcellularLocation>
        <location evidence="1">Secreted</location>
    </subcellularLocation>
</comment>
<evidence type="ECO:0000256" key="7">
    <source>
        <dbReference type="ARBA" id="ARBA00023098"/>
    </source>
</evidence>
<dbReference type="InterPro" id="IPR001087">
    <property type="entry name" value="GDSL"/>
</dbReference>
<evidence type="ECO:0000256" key="5">
    <source>
        <dbReference type="ARBA" id="ARBA00022801"/>
    </source>
</evidence>
<name>A0AAV6WAT1_9LAMI</name>
<feature type="region of interest" description="Disordered" evidence="8">
    <location>
        <begin position="254"/>
        <end position="279"/>
    </location>
</feature>
<evidence type="ECO:0000256" key="3">
    <source>
        <dbReference type="ARBA" id="ARBA00022525"/>
    </source>
</evidence>
<dbReference type="Pfam" id="PF00657">
    <property type="entry name" value="Lipase_GDSL"/>
    <property type="match status" value="1"/>
</dbReference>
<dbReference type="InterPro" id="IPR051238">
    <property type="entry name" value="GDSL_esterase/lipase"/>
</dbReference>
<proteinExistence type="inferred from homology"/>
<keyword evidence="3" id="KW-0964">Secreted</keyword>
<reference evidence="9" key="1">
    <citation type="submission" date="2019-10" db="EMBL/GenBank/DDBJ databases">
        <authorList>
            <person name="Zhang R."/>
            <person name="Pan Y."/>
            <person name="Wang J."/>
            <person name="Ma R."/>
            <person name="Yu S."/>
        </authorList>
    </citation>
    <scope>NUCLEOTIDE SEQUENCE</scope>
    <source>
        <strain evidence="9">LA-IB0</strain>
        <tissue evidence="9">Leaf</tissue>
    </source>
</reference>
<gene>
    <name evidence="9" type="ORF">BUALT_Bualt19G0130800</name>
</gene>
<evidence type="ECO:0000256" key="2">
    <source>
        <dbReference type="ARBA" id="ARBA00008668"/>
    </source>
</evidence>
<accession>A0AAV6WAT1</accession>
<protein>
    <recommendedName>
        <fullName evidence="11">GDSL esterase/lipase</fullName>
    </recommendedName>
</protein>
<dbReference type="GO" id="GO:0016042">
    <property type="term" value="P:lipid catabolic process"/>
    <property type="evidence" value="ECO:0007669"/>
    <property type="project" value="UniProtKB-KW"/>
</dbReference>
<dbReference type="EMBL" id="WHWC01000019">
    <property type="protein sequence ID" value="KAG8364457.1"/>
    <property type="molecule type" value="Genomic_DNA"/>
</dbReference>
<dbReference type="GO" id="GO:0016788">
    <property type="term" value="F:hydrolase activity, acting on ester bonds"/>
    <property type="evidence" value="ECO:0007669"/>
    <property type="project" value="InterPro"/>
</dbReference>
<evidence type="ECO:0000256" key="4">
    <source>
        <dbReference type="ARBA" id="ARBA00022729"/>
    </source>
</evidence>
<sequence>MYAFGDSLSDPGNNEKVSANYWPYDTIANGTDVLSGVNYVSSGSRILEDTGYILFGKQIDNLKSTVIQLGNQMQKEELSNYLAKALVFVLIGGNDYINNYMVPVLYKSSLIYDPQQYADLLILELHRLGLRKFCLTEIPPVGCIPIELTIHVATSPGECASSSNNLVQMFNIRPKSLVHNLNSGGPGSIFTLGASFQMFTDLRDNADTYVVTGLKVKDKACCRIGNNTIGAGVHHRALVAWLVGAHRVEQAEKRSINTSSVPAVNTADATHAPVPRPPR</sequence>
<evidence type="ECO:0008006" key="11">
    <source>
        <dbReference type="Google" id="ProtNLM"/>
    </source>
</evidence>
<evidence type="ECO:0000256" key="8">
    <source>
        <dbReference type="SAM" id="MobiDB-lite"/>
    </source>
</evidence>
<dbReference type="InterPro" id="IPR036514">
    <property type="entry name" value="SGNH_hydro_sf"/>
</dbReference>
<keyword evidence="5" id="KW-0378">Hydrolase</keyword>
<keyword evidence="7" id="KW-0443">Lipid metabolism</keyword>
<dbReference type="Proteomes" id="UP000826271">
    <property type="component" value="Unassembled WGS sequence"/>
</dbReference>
<evidence type="ECO:0000256" key="6">
    <source>
        <dbReference type="ARBA" id="ARBA00022963"/>
    </source>
</evidence>
<keyword evidence="4" id="KW-0732">Signal</keyword>
<comment type="caution">
    <text evidence="9">The sequence shown here is derived from an EMBL/GenBank/DDBJ whole genome shotgun (WGS) entry which is preliminary data.</text>
</comment>
<evidence type="ECO:0000313" key="9">
    <source>
        <dbReference type="EMBL" id="KAG8364457.1"/>
    </source>
</evidence>
<dbReference type="PANTHER" id="PTHR45650">
    <property type="entry name" value="GDSL-LIKE LIPASE/ACYLHYDROLASE-RELATED"/>
    <property type="match status" value="1"/>
</dbReference>
<organism evidence="9 10">
    <name type="scientific">Buddleja alternifolia</name>
    <dbReference type="NCBI Taxonomy" id="168488"/>
    <lineage>
        <taxon>Eukaryota</taxon>
        <taxon>Viridiplantae</taxon>
        <taxon>Streptophyta</taxon>
        <taxon>Embryophyta</taxon>
        <taxon>Tracheophyta</taxon>
        <taxon>Spermatophyta</taxon>
        <taxon>Magnoliopsida</taxon>
        <taxon>eudicotyledons</taxon>
        <taxon>Gunneridae</taxon>
        <taxon>Pentapetalae</taxon>
        <taxon>asterids</taxon>
        <taxon>lamiids</taxon>
        <taxon>Lamiales</taxon>
        <taxon>Scrophulariaceae</taxon>
        <taxon>Buddlejeae</taxon>
        <taxon>Buddleja</taxon>
    </lineage>
</organism>
<keyword evidence="6" id="KW-0442">Lipid degradation</keyword>
<comment type="similarity">
    <text evidence="2">Belongs to the 'GDSL' lipolytic enzyme family.</text>
</comment>
<evidence type="ECO:0000256" key="1">
    <source>
        <dbReference type="ARBA" id="ARBA00004613"/>
    </source>
</evidence>
<evidence type="ECO:0000313" key="10">
    <source>
        <dbReference type="Proteomes" id="UP000826271"/>
    </source>
</evidence>